<name>A0A512AWE3_9BACT</name>
<dbReference type="Pfam" id="PF13568">
    <property type="entry name" value="OMP_b-brl_2"/>
    <property type="match status" value="1"/>
</dbReference>
<organism evidence="2 3">
    <name type="scientific">Adhaeribacter aerolatus</name>
    <dbReference type="NCBI Taxonomy" id="670289"/>
    <lineage>
        <taxon>Bacteria</taxon>
        <taxon>Pseudomonadati</taxon>
        <taxon>Bacteroidota</taxon>
        <taxon>Cytophagia</taxon>
        <taxon>Cytophagales</taxon>
        <taxon>Hymenobacteraceae</taxon>
        <taxon>Adhaeribacter</taxon>
    </lineage>
</organism>
<reference evidence="2 3" key="1">
    <citation type="submission" date="2019-07" db="EMBL/GenBank/DDBJ databases">
        <title>Whole genome shotgun sequence of Adhaeribacter aerolatus NBRC 106133.</title>
        <authorList>
            <person name="Hosoyama A."/>
            <person name="Uohara A."/>
            <person name="Ohji S."/>
            <person name="Ichikawa N."/>
        </authorList>
    </citation>
    <scope>NUCLEOTIDE SEQUENCE [LARGE SCALE GENOMIC DNA]</scope>
    <source>
        <strain evidence="2 3">NBRC 106133</strain>
    </source>
</reference>
<dbReference type="Proteomes" id="UP000321532">
    <property type="component" value="Unassembled WGS sequence"/>
</dbReference>
<dbReference type="InterPro" id="IPR025665">
    <property type="entry name" value="Beta-barrel_OMP_2"/>
</dbReference>
<dbReference type="AlphaFoldDB" id="A0A512AWE3"/>
<evidence type="ECO:0000259" key="1">
    <source>
        <dbReference type="Pfam" id="PF13568"/>
    </source>
</evidence>
<keyword evidence="3" id="KW-1185">Reference proteome</keyword>
<dbReference type="OrthoDB" id="949314at2"/>
<dbReference type="RefSeq" id="WP_146897082.1">
    <property type="nucleotide sequence ID" value="NZ_BJYS01000009.1"/>
</dbReference>
<protein>
    <recommendedName>
        <fullName evidence="1">Outer membrane protein beta-barrel domain-containing protein</fullName>
    </recommendedName>
</protein>
<sequence>MSSLSTSGRTIFIIFLSLFFVQAVSAQNKLYLGIKAGGNFSKITRGEHSFNSTDRQTSNAARFGSNLNPEFGLVANYAFSDSLSFQPEILLVKKGYQAFGIYNQENGKADKNSYEEWVNTHIEVPLLAKIALGNKNTKFFFAVGPSFSFWNSSYYNRDSTGSKTVKEKLNVEHRFRQTVPRVLDTVTVNGKKQVRTISYDSITVKARQEISAVFATGFHYKLKNKSMLVFDFRYYYGLTNLYSYLEDKRPLNFENGVPPTKQPAKTEEFNRRFSFSVSYLFSFKN</sequence>
<evidence type="ECO:0000313" key="2">
    <source>
        <dbReference type="EMBL" id="GEO04031.1"/>
    </source>
</evidence>
<comment type="caution">
    <text evidence="2">The sequence shown here is derived from an EMBL/GenBank/DDBJ whole genome shotgun (WGS) entry which is preliminary data.</text>
</comment>
<gene>
    <name evidence="2" type="ORF">AAE02nite_16950</name>
</gene>
<feature type="domain" description="Outer membrane protein beta-barrel" evidence="1">
    <location>
        <begin position="26"/>
        <end position="242"/>
    </location>
</feature>
<accession>A0A512AWE3</accession>
<dbReference type="EMBL" id="BJYS01000009">
    <property type="protein sequence ID" value="GEO04031.1"/>
    <property type="molecule type" value="Genomic_DNA"/>
</dbReference>
<evidence type="ECO:0000313" key="3">
    <source>
        <dbReference type="Proteomes" id="UP000321532"/>
    </source>
</evidence>
<proteinExistence type="predicted"/>